<evidence type="ECO:0000256" key="14">
    <source>
        <dbReference type="SAM" id="SignalP"/>
    </source>
</evidence>
<reference evidence="16 17" key="1">
    <citation type="submission" date="2019-07" db="EMBL/GenBank/DDBJ databases">
        <title>Sphingomonas alkalisoli sp. nov., isolated from rhizosphere soil of Suaedae salsa.</title>
        <authorList>
            <person name="Zhang H."/>
            <person name="Xu L."/>
            <person name="Zhang J.-X."/>
            <person name="Sun J.-Q."/>
        </authorList>
    </citation>
    <scope>NUCLEOTIDE SEQUENCE [LARGE SCALE GENOMIC DNA]</scope>
    <source>
        <strain evidence="16 17">XS-10</strain>
    </source>
</reference>
<proteinExistence type="inferred from homology"/>
<dbReference type="Pfam" id="PF07660">
    <property type="entry name" value="STN"/>
    <property type="match status" value="1"/>
</dbReference>
<keyword evidence="10 11" id="KW-0998">Cell outer membrane</keyword>
<evidence type="ECO:0000256" key="11">
    <source>
        <dbReference type="PROSITE-ProRule" id="PRU01360"/>
    </source>
</evidence>
<comment type="subcellular location">
    <subcellularLocation>
        <location evidence="1 11">Cell outer membrane</location>
        <topology evidence="1 11">Multi-pass membrane protein</topology>
    </subcellularLocation>
</comment>
<evidence type="ECO:0000256" key="3">
    <source>
        <dbReference type="ARBA" id="ARBA00022452"/>
    </source>
</evidence>
<evidence type="ECO:0000256" key="4">
    <source>
        <dbReference type="ARBA" id="ARBA00022496"/>
    </source>
</evidence>
<organism evidence="16 17">
    <name type="scientific">Sphingomonas suaedae</name>
    <dbReference type="NCBI Taxonomy" id="2599297"/>
    <lineage>
        <taxon>Bacteria</taxon>
        <taxon>Pseudomonadati</taxon>
        <taxon>Pseudomonadota</taxon>
        <taxon>Alphaproteobacteria</taxon>
        <taxon>Sphingomonadales</taxon>
        <taxon>Sphingomonadaceae</taxon>
        <taxon>Sphingomonas</taxon>
    </lineage>
</organism>
<gene>
    <name evidence="16" type="ORF">FPZ54_13430</name>
</gene>
<dbReference type="InterPro" id="IPR036942">
    <property type="entry name" value="Beta-barrel_TonB_sf"/>
</dbReference>
<evidence type="ECO:0000256" key="9">
    <source>
        <dbReference type="ARBA" id="ARBA00023136"/>
    </source>
</evidence>
<keyword evidence="17" id="KW-1185">Reference proteome</keyword>
<dbReference type="EMBL" id="CP042239">
    <property type="protein sequence ID" value="QDX26909.1"/>
    <property type="molecule type" value="Genomic_DNA"/>
</dbReference>
<dbReference type="PROSITE" id="PS52016">
    <property type="entry name" value="TONB_DEPENDENT_REC_3"/>
    <property type="match status" value="1"/>
</dbReference>
<evidence type="ECO:0000256" key="5">
    <source>
        <dbReference type="ARBA" id="ARBA00022692"/>
    </source>
</evidence>
<keyword evidence="7" id="KW-0406">Ion transport</keyword>
<dbReference type="InterPro" id="IPR000531">
    <property type="entry name" value="Beta-barrel_TonB"/>
</dbReference>
<dbReference type="SUPFAM" id="SSF56935">
    <property type="entry name" value="Porins"/>
    <property type="match status" value="1"/>
</dbReference>
<feature type="chain" id="PRO_5021838854" evidence="14">
    <location>
        <begin position="31"/>
        <end position="823"/>
    </location>
</feature>
<keyword evidence="4" id="KW-0410">Iron transport</keyword>
<dbReference type="GO" id="GO:0009279">
    <property type="term" value="C:cell outer membrane"/>
    <property type="evidence" value="ECO:0007669"/>
    <property type="project" value="UniProtKB-SubCell"/>
</dbReference>
<feature type="region of interest" description="Disordered" evidence="13">
    <location>
        <begin position="113"/>
        <end position="135"/>
    </location>
</feature>
<dbReference type="InterPro" id="IPR011662">
    <property type="entry name" value="Secretin/TonB_short_N"/>
</dbReference>
<evidence type="ECO:0000313" key="16">
    <source>
        <dbReference type="EMBL" id="QDX26909.1"/>
    </source>
</evidence>
<comment type="similarity">
    <text evidence="11 12">Belongs to the TonB-dependent receptor family.</text>
</comment>
<dbReference type="PANTHER" id="PTHR32552:SF81">
    <property type="entry name" value="TONB-DEPENDENT OUTER MEMBRANE RECEPTOR"/>
    <property type="match status" value="1"/>
</dbReference>
<dbReference type="SMART" id="SM00965">
    <property type="entry name" value="STN"/>
    <property type="match status" value="1"/>
</dbReference>
<evidence type="ECO:0000313" key="17">
    <source>
        <dbReference type="Proteomes" id="UP000318055"/>
    </source>
</evidence>
<keyword evidence="9 11" id="KW-0472">Membrane</keyword>
<keyword evidence="3 11" id="KW-1134">Transmembrane beta strand</keyword>
<evidence type="ECO:0000256" key="1">
    <source>
        <dbReference type="ARBA" id="ARBA00004571"/>
    </source>
</evidence>
<dbReference type="AlphaFoldDB" id="A0A518RHL3"/>
<keyword evidence="2 11" id="KW-0813">Transport</keyword>
<evidence type="ECO:0000256" key="13">
    <source>
        <dbReference type="SAM" id="MobiDB-lite"/>
    </source>
</evidence>
<dbReference type="Gene3D" id="3.55.50.30">
    <property type="match status" value="1"/>
</dbReference>
<keyword evidence="8 12" id="KW-0798">TonB box</keyword>
<dbReference type="PANTHER" id="PTHR32552">
    <property type="entry name" value="FERRICHROME IRON RECEPTOR-RELATED"/>
    <property type="match status" value="1"/>
</dbReference>
<evidence type="ECO:0000256" key="10">
    <source>
        <dbReference type="ARBA" id="ARBA00023237"/>
    </source>
</evidence>
<evidence type="ECO:0000256" key="12">
    <source>
        <dbReference type="RuleBase" id="RU003357"/>
    </source>
</evidence>
<keyword evidence="6" id="KW-0408">Iron</keyword>
<evidence type="ECO:0000256" key="2">
    <source>
        <dbReference type="ARBA" id="ARBA00022448"/>
    </source>
</evidence>
<dbReference type="KEGG" id="ssua:FPZ54_13430"/>
<dbReference type="Pfam" id="PF07715">
    <property type="entry name" value="Plug"/>
    <property type="match status" value="1"/>
</dbReference>
<evidence type="ECO:0000256" key="8">
    <source>
        <dbReference type="ARBA" id="ARBA00023077"/>
    </source>
</evidence>
<evidence type="ECO:0000259" key="15">
    <source>
        <dbReference type="SMART" id="SM00965"/>
    </source>
</evidence>
<feature type="domain" description="Secretin/TonB short N-terminal" evidence="15">
    <location>
        <begin position="60"/>
        <end position="111"/>
    </location>
</feature>
<dbReference type="Gene3D" id="2.40.170.20">
    <property type="entry name" value="TonB-dependent receptor, beta-barrel domain"/>
    <property type="match status" value="1"/>
</dbReference>
<accession>A0A518RHL3</accession>
<sequence length="823" mass="88216">MSWTKPRVTIGLAAGVAALSLVAGASALHAQPLPAATKSVNIKAQNLSSALLALARQTRTQIVFDPAIVRGRKVSRIEGAMSAEQALRQLLAGTGLHFLATGPERFTVVAATRTRSPRPPELAQPVTQRDPPVGDPAIDTIDSLPLEIVVTARKRTENLIDVPVPVTALSGDQLAASSQARLENYFSSVPGLNLTKGGSGDQAQVSIRGISSGFSNPSVGIVIDDIPFGSSSFWGGGALVPDIDPGDLERVEILRGPQGTLYGSSSLGGLIKYVTKAPSTRAYEARLEAGVLHTEGGRELGYSGRASLNVPAGDTLAFRVSGFGRHEPGYIDNVATGQRDVNAVDAYGGRVSALWRPSDDLSIRIGAFTQHSTHDGASIVNTTLGTLQQALKANTGGSDLDFSGLNAVATLQLGSAEITSLTGYSRYRNDSTVDLGVNAFLGPLSYAADIRTDKFSQELRLALPVSAAIDWLIGGFYTAEDTQYHELVSLYDPVAQRPVADGYNTVSTGNFHEYAVFSNLTVKLSEVFDIQFGGRYARYDQSFGQVWNGLFIPSPPFIPPRSTPEDDAFTYLVTPRLRLATDLNLYARFASGYRAGGPNSSPTPTSLPTFKPDKARNYEIGLKGRGFGGAMSYDLSVYYIDWDDIQLQTFNPSAQTTVYVNGNRARSWGVEFSVEARPWTGLTVTAWGSWNSAELTEEIPVNILAIGSAGDALPFSQNFSGYASAEQAFQVGNGMAVFFGGSASYIDRRQNNFPNGQVTVRRALPSYTKVDLRAGLRADRWKLQVYADNVGDSRGWLAISPYNSSDIQAIRPRTIGASIAYDF</sequence>
<dbReference type="Pfam" id="PF00593">
    <property type="entry name" value="TonB_dep_Rec_b-barrel"/>
    <property type="match status" value="1"/>
</dbReference>
<keyword evidence="16" id="KW-0675">Receptor</keyword>
<protein>
    <submittedName>
        <fullName evidence="16">TonB-dependent receptor</fullName>
    </submittedName>
</protein>
<dbReference type="InterPro" id="IPR039426">
    <property type="entry name" value="TonB-dep_rcpt-like"/>
</dbReference>
<dbReference type="RefSeq" id="WP_145847984.1">
    <property type="nucleotide sequence ID" value="NZ_CP042239.1"/>
</dbReference>
<keyword evidence="5 11" id="KW-0812">Transmembrane</keyword>
<name>A0A518RHL3_9SPHN</name>
<dbReference type="InterPro" id="IPR012910">
    <property type="entry name" value="Plug_dom"/>
</dbReference>
<evidence type="ECO:0000256" key="6">
    <source>
        <dbReference type="ARBA" id="ARBA00023004"/>
    </source>
</evidence>
<keyword evidence="14" id="KW-0732">Signal</keyword>
<dbReference type="GO" id="GO:0006826">
    <property type="term" value="P:iron ion transport"/>
    <property type="evidence" value="ECO:0007669"/>
    <property type="project" value="UniProtKB-KW"/>
</dbReference>
<evidence type="ECO:0000256" key="7">
    <source>
        <dbReference type="ARBA" id="ARBA00023065"/>
    </source>
</evidence>
<dbReference type="OrthoDB" id="9760333at2"/>
<feature type="signal peptide" evidence="14">
    <location>
        <begin position="1"/>
        <end position="30"/>
    </location>
</feature>
<dbReference type="Proteomes" id="UP000318055">
    <property type="component" value="Chromosome"/>
</dbReference>
<dbReference type="CDD" id="cd01347">
    <property type="entry name" value="ligand_gated_channel"/>
    <property type="match status" value="1"/>
</dbReference>